<dbReference type="OrthoDB" id="5336366at2759"/>
<dbReference type="InterPro" id="IPR051668">
    <property type="entry name" value="ATG33"/>
</dbReference>
<protein>
    <recommendedName>
        <fullName evidence="9">Autophagy-related protein 33</fullName>
    </recommendedName>
</protein>
<keyword evidence="2 6" id="KW-0812">Transmembrane</keyword>
<dbReference type="RefSeq" id="XP_022458653.1">
    <property type="nucleotide sequence ID" value="XM_022602893.1"/>
</dbReference>
<reference evidence="7" key="2">
    <citation type="submission" date="2014-02" db="EMBL/GenBank/DDBJ databases">
        <title>Complete DNA sequence of /Kuraishia capsulata/ illustrates novel genomic features among budding yeasts (/Saccharomycotina/).</title>
        <authorList>
            <person name="Morales L."/>
            <person name="Noel B."/>
            <person name="Porcel B."/>
            <person name="Marcet-Houben M."/>
            <person name="Hullo M-F."/>
            <person name="Sacerdot C."/>
            <person name="Tekaia F."/>
            <person name="Leh-Louis V."/>
            <person name="Despons L."/>
            <person name="Khanna V."/>
            <person name="Aury J-M."/>
            <person name="Barbe V."/>
            <person name="Couloux A."/>
            <person name="Labadie K."/>
            <person name="Pelletier E."/>
            <person name="Souciet J-L."/>
            <person name="Boekhout T."/>
            <person name="Gabaldon T."/>
            <person name="Wincker P."/>
            <person name="Dujon B."/>
        </authorList>
    </citation>
    <scope>NUCLEOTIDE SEQUENCE</scope>
    <source>
        <strain evidence="7">CBS 1993</strain>
    </source>
</reference>
<dbReference type="EMBL" id="HG793127">
    <property type="protein sequence ID" value="CDK26652.1"/>
    <property type="molecule type" value="Genomic_DNA"/>
</dbReference>
<evidence type="ECO:0000313" key="7">
    <source>
        <dbReference type="EMBL" id="CDK26652.1"/>
    </source>
</evidence>
<evidence type="ECO:0000256" key="4">
    <source>
        <dbReference type="ARBA" id="ARBA00023136"/>
    </source>
</evidence>
<feature type="transmembrane region" description="Helical" evidence="6">
    <location>
        <begin position="6"/>
        <end position="30"/>
    </location>
</feature>
<keyword evidence="4 6" id="KW-0472">Membrane</keyword>
<dbReference type="GO" id="GO:0005741">
    <property type="term" value="C:mitochondrial outer membrane"/>
    <property type="evidence" value="ECO:0007669"/>
    <property type="project" value="TreeGrafter"/>
</dbReference>
<dbReference type="GeneID" id="34520041"/>
<feature type="transmembrane region" description="Helical" evidence="6">
    <location>
        <begin position="191"/>
        <end position="211"/>
    </location>
</feature>
<feature type="transmembrane region" description="Helical" evidence="6">
    <location>
        <begin position="50"/>
        <end position="79"/>
    </location>
</feature>
<gene>
    <name evidence="7" type="ORF">KUCA_T00002625001</name>
</gene>
<dbReference type="HOGENOM" id="CLU_1137973_0_0_1"/>
<dbReference type="PANTHER" id="PTHR37278:SF1">
    <property type="entry name" value="AUTOPHAGY-RELATED PROTEIN 33-RELATED"/>
    <property type="match status" value="1"/>
</dbReference>
<evidence type="ECO:0000256" key="3">
    <source>
        <dbReference type="ARBA" id="ARBA00022989"/>
    </source>
</evidence>
<evidence type="ECO:0000256" key="2">
    <source>
        <dbReference type="ARBA" id="ARBA00022692"/>
    </source>
</evidence>
<comment type="similarity">
    <text evidence="5">Belongs to the ATG33 family.</text>
</comment>
<evidence type="ECO:0000256" key="1">
    <source>
        <dbReference type="ARBA" id="ARBA00004141"/>
    </source>
</evidence>
<keyword evidence="3 6" id="KW-1133">Transmembrane helix</keyword>
<name>W6MNM3_9ASCO</name>
<dbReference type="GO" id="GO:0016236">
    <property type="term" value="P:macroautophagy"/>
    <property type="evidence" value="ECO:0007669"/>
    <property type="project" value="TreeGrafter"/>
</dbReference>
<dbReference type="Proteomes" id="UP000019384">
    <property type="component" value="Unassembled WGS sequence"/>
</dbReference>
<feature type="transmembrane region" description="Helical" evidence="6">
    <location>
        <begin position="85"/>
        <end position="104"/>
    </location>
</feature>
<organism evidence="7 8">
    <name type="scientific">Kuraishia capsulata CBS 1993</name>
    <dbReference type="NCBI Taxonomy" id="1382522"/>
    <lineage>
        <taxon>Eukaryota</taxon>
        <taxon>Fungi</taxon>
        <taxon>Dikarya</taxon>
        <taxon>Ascomycota</taxon>
        <taxon>Saccharomycotina</taxon>
        <taxon>Pichiomycetes</taxon>
        <taxon>Pichiales</taxon>
        <taxon>Pichiaceae</taxon>
        <taxon>Kuraishia</taxon>
    </lineage>
</organism>
<keyword evidence="8" id="KW-1185">Reference proteome</keyword>
<dbReference type="GO" id="GO:0000422">
    <property type="term" value="P:autophagy of mitochondrion"/>
    <property type="evidence" value="ECO:0007669"/>
    <property type="project" value="TreeGrafter"/>
</dbReference>
<evidence type="ECO:0000313" key="8">
    <source>
        <dbReference type="Proteomes" id="UP000019384"/>
    </source>
</evidence>
<reference evidence="7" key="1">
    <citation type="submission" date="2013-12" db="EMBL/GenBank/DDBJ databases">
        <authorList>
            <person name="Genoscope - CEA"/>
        </authorList>
    </citation>
    <scope>NUCLEOTIDE SEQUENCE</scope>
    <source>
        <strain evidence="7">CBS 1993</strain>
    </source>
</reference>
<evidence type="ECO:0008006" key="9">
    <source>
        <dbReference type="Google" id="ProtNLM"/>
    </source>
</evidence>
<sequence length="214" mass="22794">MKCLTAIKLVAITSLGISTGGLAFSSYSLFKLSTDIKTQSSQALSNALNLTIKLAAFASIPLAWFAATAFSVAFTYAPLRARHPYLVYAAVGSLLSTGALAHLVRPALNAISKDPPRLKRSKKLASPKRKEEVSSLDDSIYVDLKESVSPEATTGVEADSDDDDASLEFKIKDSIYKDDTIKTVKVLKRGFAYSSSVGLVTILLATIGLAGDRS</sequence>
<evidence type="ECO:0000256" key="6">
    <source>
        <dbReference type="SAM" id="Phobius"/>
    </source>
</evidence>
<dbReference type="AlphaFoldDB" id="W6MNM3"/>
<dbReference type="PANTHER" id="PTHR37278">
    <property type="entry name" value="AUTOPHAGY-RELATED PROTEIN 33-RELATED"/>
    <property type="match status" value="1"/>
</dbReference>
<accession>W6MNM3</accession>
<comment type="subcellular location">
    <subcellularLocation>
        <location evidence="1">Membrane</location>
        <topology evidence="1">Multi-pass membrane protein</topology>
    </subcellularLocation>
</comment>
<proteinExistence type="inferred from homology"/>
<evidence type="ECO:0000256" key="5">
    <source>
        <dbReference type="ARBA" id="ARBA00038013"/>
    </source>
</evidence>